<dbReference type="HOGENOM" id="CLU_295893_0_0_1"/>
<feature type="domain" description="RGS" evidence="2">
    <location>
        <begin position="644"/>
        <end position="701"/>
    </location>
</feature>
<evidence type="ECO:0000259" key="2">
    <source>
        <dbReference type="PROSITE" id="PS50132"/>
    </source>
</evidence>
<dbReference type="GeneTree" id="ENSGT00660000095605"/>
<dbReference type="eggNOG" id="ENOG502QPIJ">
    <property type="taxonomic scope" value="Eukaryota"/>
</dbReference>
<dbReference type="OMA" id="MEKMDSM"/>
<dbReference type="InterPro" id="IPR053282">
    <property type="entry name" value="RGS_domain-containing"/>
</dbReference>
<dbReference type="InterPro" id="IPR036305">
    <property type="entry name" value="RGS_sf"/>
</dbReference>
<dbReference type="Pfam" id="PF00615">
    <property type="entry name" value="RGS"/>
    <property type="match status" value="2"/>
</dbReference>
<dbReference type="Proteomes" id="UP000008672">
    <property type="component" value="Unassembled WGS sequence"/>
</dbReference>
<dbReference type="EMBL" id="AFYH01254350">
    <property type="status" value="NOT_ANNOTATED_CDS"/>
    <property type="molecule type" value="Genomic_DNA"/>
</dbReference>
<dbReference type="PROSITE" id="PS50132">
    <property type="entry name" value="RGS"/>
    <property type="match status" value="1"/>
</dbReference>
<dbReference type="InterPro" id="IPR016137">
    <property type="entry name" value="RGS"/>
</dbReference>
<dbReference type="InParanoid" id="H2ZWT7"/>
<feature type="region of interest" description="Disordered" evidence="1">
    <location>
        <begin position="846"/>
        <end position="868"/>
    </location>
</feature>
<evidence type="ECO:0000256" key="1">
    <source>
        <dbReference type="SAM" id="MobiDB-lite"/>
    </source>
</evidence>
<reference evidence="3" key="2">
    <citation type="submission" date="2025-08" db="UniProtKB">
        <authorList>
            <consortium name="Ensembl"/>
        </authorList>
    </citation>
    <scope>IDENTIFICATION</scope>
</reference>
<sequence>LDDQPLNDFVELFNNEVFVDFFNTFLHLPVFGQTPFYSIKEKEWVLHPPLPSALVANIRPFMKWLMSYRYHYFLRSELFIYYILCQELLEFSTSPAAGEELAGFWVTVKMLFQIEKMGAAYTDQYFSLLRILKDSYIQEGAVVLTTCNPDQVNRLLKLSSWDHLYKTRRDILQQMHTEALLKLQTYWLPCFFTHCKLSLEKVEECSMLLQHYQEKMFQSRPSKENVPSRSMSIKQSSAGTQIYSTKQTKRHLWHLPIISRKVKLKNKVKVETEEIPLKDNCWEHYMLPRKPLSSTKSSKGTRDRSLSPKRNKQAKKKTLPPLSVKKVVLATDRNSGYGDLVIINRSRPLIKTPSLLYLQRALEPPQQYQYLHWGFSADSLAGELFTDFLNNKSSYLELNCLRFWKEMNSFLQVVFSFKDGRGHLIRNIMAQRILEIYLNKSSKQYVRLKRKTMKRLQAFLPFGEVVPWIDTAQDEICEVLSSFFDDFLDEEDRVFIALMVSTRHYKLKRSKNELISINSSMLNLKKLDNRSDNFQSLFPDLDCEQWQILAAEYLGEGGSLQKAFEPVIKMTGTEGLSFEELSRKNPKLAVQELSKNYEFYYTANPQVGQGMTYVRKNVHWKMTDLKFIKKGNTVIRRPSARPRSLMEVLHNAHHLEFFKHFLQMSNAEAPLLFWQAIEKLISLEDPKARTRRIAWILSKFFPRNCDPVELLECDATIVREIPKISNVSLNTLVSAQMQVLKALEENRFRTYQETFNTVAEEVSETSLKQRRASMLKKKLVILYFTLQKRRVWGAFSAFIRGVCKFRKTMNMSTSRRAFEEFLRSEIYNDQQNQLANRFNSTMRISGPRQHNLNSYSNEGGDSEAETPIKRRTINNRTIIVNFLANDLNFYLEVSKFNSMADAASLLASSGLYGINQETQLRNKANMIIKLFLQSEIPPKLRVNITENQKDCIVETVNHGYIDRSLFHSAIMNIFPIMIHFWKK</sequence>
<dbReference type="InterPro" id="IPR044926">
    <property type="entry name" value="RGS_subdomain_2"/>
</dbReference>
<reference evidence="4" key="1">
    <citation type="submission" date="2011-08" db="EMBL/GenBank/DDBJ databases">
        <title>The draft genome of Latimeria chalumnae.</title>
        <authorList>
            <person name="Di Palma F."/>
            <person name="Alfoldi J."/>
            <person name="Johnson J."/>
            <person name="Berlin A."/>
            <person name="Gnerre S."/>
            <person name="Jaffe D."/>
            <person name="MacCallum I."/>
            <person name="Young S."/>
            <person name="Walker B.J."/>
            <person name="Lander E."/>
            <person name="Lindblad-Toh K."/>
        </authorList>
    </citation>
    <scope>NUCLEOTIDE SEQUENCE [LARGE SCALE GENOMIC DNA]</scope>
    <source>
        <strain evidence="4">Wild caught</strain>
    </source>
</reference>
<evidence type="ECO:0000313" key="4">
    <source>
        <dbReference type="Proteomes" id="UP000008672"/>
    </source>
</evidence>
<dbReference type="EMBL" id="AFYH01254349">
    <property type="status" value="NOT_ANNOTATED_CDS"/>
    <property type="molecule type" value="Genomic_DNA"/>
</dbReference>
<dbReference type="Gene3D" id="1.10.167.10">
    <property type="entry name" value="Regulator of G-protein Signalling 4, domain 2"/>
    <property type="match status" value="3"/>
</dbReference>
<dbReference type="SUPFAM" id="SSF48097">
    <property type="entry name" value="Regulator of G-protein signaling, RGS"/>
    <property type="match status" value="3"/>
</dbReference>
<feature type="region of interest" description="Disordered" evidence="1">
    <location>
        <begin position="290"/>
        <end position="317"/>
    </location>
</feature>
<proteinExistence type="predicted"/>
<gene>
    <name evidence="3" type="primary">LOC102367560</name>
</gene>
<keyword evidence="4" id="KW-1185">Reference proteome</keyword>
<organism evidence="3 4">
    <name type="scientific">Latimeria chalumnae</name>
    <name type="common">Coelacanth</name>
    <dbReference type="NCBI Taxonomy" id="7897"/>
    <lineage>
        <taxon>Eukaryota</taxon>
        <taxon>Metazoa</taxon>
        <taxon>Chordata</taxon>
        <taxon>Craniata</taxon>
        <taxon>Vertebrata</taxon>
        <taxon>Euteleostomi</taxon>
        <taxon>Coelacanthiformes</taxon>
        <taxon>Coelacanthidae</taxon>
        <taxon>Latimeria</taxon>
    </lineage>
</organism>
<feature type="compositionally biased region" description="Polar residues" evidence="1">
    <location>
        <begin position="846"/>
        <end position="859"/>
    </location>
</feature>
<protein>
    <submittedName>
        <fullName evidence="3">Regulator of G protein signaling like 1</fullName>
    </submittedName>
</protein>
<dbReference type="FunCoup" id="H2ZWT7">
    <property type="interactions" value="102"/>
</dbReference>
<reference evidence="3" key="3">
    <citation type="submission" date="2025-09" db="UniProtKB">
        <authorList>
            <consortium name="Ensembl"/>
        </authorList>
    </citation>
    <scope>IDENTIFICATION</scope>
</reference>
<dbReference type="PANTHER" id="PTHR47079">
    <property type="entry name" value="REGULATOR OF G-PROTEIN SIGNALING PROTEIN-LIKE"/>
    <property type="match status" value="1"/>
</dbReference>
<dbReference type="EMBL" id="AFYH01254348">
    <property type="status" value="NOT_ANNOTATED_CDS"/>
    <property type="molecule type" value="Genomic_DNA"/>
</dbReference>
<dbReference type="SMART" id="SM00315">
    <property type="entry name" value="RGS"/>
    <property type="match status" value="2"/>
</dbReference>
<dbReference type="Ensembl" id="ENSLACT00000001871.1">
    <property type="protein sequence ID" value="ENSLACP00000001858.1"/>
    <property type="gene ID" value="ENSLACG00000001657.1"/>
</dbReference>
<dbReference type="AlphaFoldDB" id="H2ZWT7"/>
<dbReference type="STRING" id="7897.ENSLACP00000001858"/>
<feature type="compositionally biased region" description="Basic residues" evidence="1">
    <location>
        <begin position="307"/>
        <end position="317"/>
    </location>
</feature>
<dbReference type="EMBL" id="AFYH01254351">
    <property type="status" value="NOT_ANNOTATED_CDS"/>
    <property type="molecule type" value="Genomic_DNA"/>
</dbReference>
<name>H2ZWT7_LATCH</name>
<evidence type="ECO:0000313" key="3">
    <source>
        <dbReference type="Ensembl" id="ENSLACP00000001858.1"/>
    </source>
</evidence>
<accession>H2ZWT7</accession>
<dbReference type="PANTHER" id="PTHR47079:SF1">
    <property type="entry name" value="REGULATOR OF G-PROTEIN SIGNALING PROTEIN-LIKE"/>
    <property type="match status" value="1"/>
</dbReference>